<evidence type="ECO:0008006" key="3">
    <source>
        <dbReference type="Google" id="ProtNLM"/>
    </source>
</evidence>
<dbReference type="EMBL" id="JXTH01000041">
    <property type="protein sequence ID" value="KIQ93880.1"/>
    <property type="molecule type" value="Genomic_DNA"/>
</dbReference>
<dbReference type="InterPro" id="IPR049254">
    <property type="entry name" value="Phage_tail_terminator"/>
</dbReference>
<proteinExistence type="predicted"/>
<accession>A0A0D0RX59</accession>
<comment type="caution">
    <text evidence="1">The sequence shown here is derived from an EMBL/GenBank/DDBJ whole genome shotgun (WGS) entry which is preliminary data.</text>
</comment>
<protein>
    <recommendedName>
        <fullName evidence="3">Phage protein</fullName>
    </recommendedName>
</protein>
<dbReference type="AlphaFoldDB" id="A0A0D0RX59"/>
<organism evidence="1 2">
    <name type="scientific">Anoxybacillus thermarum</name>
    <dbReference type="NCBI Taxonomy" id="404937"/>
    <lineage>
        <taxon>Bacteria</taxon>
        <taxon>Bacillati</taxon>
        <taxon>Bacillota</taxon>
        <taxon>Bacilli</taxon>
        <taxon>Bacillales</taxon>
        <taxon>Anoxybacillaceae</taxon>
        <taxon>Anoxybacillus</taxon>
    </lineage>
</organism>
<dbReference type="Pfam" id="PF20765">
    <property type="entry name" value="Phage_tail_terminator_8"/>
    <property type="match status" value="1"/>
</dbReference>
<sequence length="139" mass="16185">MMLSLRDAIISKLKTTFPDHKIYGEKVEQGLKKPCFFITVLPGDVIELSKSMQQREITIDVQYLSEEETNAKNIEMADLLNDLFRKIALDGLTVSVIERRFEIVDDILHFFLDLDFIVMLSDTEQHELMQEIIHNKEVL</sequence>
<dbReference type="Proteomes" id="UP000032102">
    <property type="component" value="Unassembled WGS sequence"/>
</dbReference>
<keyword evidence="2" id="KW-1185">Reference proteome</keyword>
<reference evidence="1 2" key="1">
    <citation type="submission" date="2015-01" db="EMBL/GenBank/DDBJ databases">
        <title>Draft genome of Anoxybacillus thermarum strain AF/04.</title>
        <authorList>
            <person name="Poli A."/>
            <person name="Nicolaus B."/>
            <person name="Chan K.-G."/>
            <person name="Kahar U.M."/>
            <person name="Yaakob A.S."/>
            <person name="Chan C.S."/>
            <person name="Goh K.M."/>
        </authorList>
    </citation>
    <scope>NUCLEOTIDE SEQUENCE [LARGE SCALE GENOMIC DNA]</scope>
    <source>
        <strain evidence="1 2">AF/04</strain>
    </source>
</reference>
<evidence type="ECO:0000313" key="1">
    <source>
        <dbReference type="EMBL" id="KIQ93880.1"/>
    </source>
</evidence>
<dbReference type="RefSeq" id="WP_043967113.1">
    <property type="nucleotide sequence ID" value="NZ_JXTH01000041.1"/>
</dbReference>
<evidence type="ECO:0000313" key="2">
    <source>
        <dbReference type="Proteomes" id="UP000032102"/>
    </source>
</evidence>
<dbReference type="PATRIC" id="fig|404937.3.peg.2156"/>
<name>A0A0D0RX59_9BACL</name>
<gene>
    <name evidence="1" type="ORF">LH47_02030</name>
</gene>